<feature type="coiled-coil region" evidence="3">
    <location>
        <begin position="618"/>
        <end position="652"/>
    </location>
</feature>
<comment type="similarity">
    <text evidence="1 2">Belongs to the glutamine synthetase family.</text>
</comment>
<dbReference type="GO" id="GO:0004356">
    <property type="term" value="F:glutamine synthetase activity"/>
    <property type="evidence" value="ECO:0007669"/>
    <property type="project" value="InterPro"/>
</dbReference>
<keyword evidence="3" id="KW-0175">Coiled coil</keyword>
<dbReference type="InterPro" id="IPR008146">
    <property type="entry name" value="Gln_synth_cat_dom"/>
</dbReference>
<feature type="domain" description="GS beta-grasp" evidence="4">
    <location>
        <begin position="62"/>
        <end position="155"/>
    </location>
</feature>
<dbReference type="GO" id="GO:0006542">
    <property type="term" value="P:glutamine biosynthetic process"/>
    <property type="evidence" value="ECO:0007669"/>
    <property type="project" value="InterPro"/>
</dbReference>
<evidence type="ECO:0000313" key="7">
    <source>
        <dbReference type="Proteomes" id="UP000321944"/>
    </source>
</evidence>
<dbReference type="AlphaFoldDB" id="A0A510KW64"/>
<sequence>MENAMKSFGENVFRDSNLKKRVSKEVFKEFKASQLGKTELSKEAAEVIANAIKDWATKRGATHYCHWFQPLTDLTAEKHDSFLEPTESEELIYKFSGSNLIKGEPDASSFPNGGLRSTFEARGYTIWDTSSYPFIRKNKNGVTLYIPTAFISFTGEALDKKVPLLRTMKYISEQSLRVLRALGNTTSKHVFNTLGVEQEYFLVKKELFEARDDLLLTGRTLFGAPAPKGQELNDHYFGKIKDKVINFMSDVDVELWKLGIPSKTRHNEVAPNQFEVAPLFSVANLASDQNQIIMETIEKTALKHGLVALLHEKPFDGVNGSGKHNNWSLGTDDGDNLFSPGKDPKTNTNFLIFTSAVIEAVDRYYPMLRYSTATATNDHRLGGHEAPPAIISIFLGEELTTILDNIANKKDAPVSEASEVNLSVDVLPTFSMDAGDRNRTSPFAFTGNKFEFRMPGSSSTPATTAAVINAAVGKVLSEYADKLEKATEKTLPKVINEIIANAYKKHHRIIFNGNGYSEEWVKEAKRRGLTNEVSANTALRKMVEPEILELVDGIGMLSEQESLARYNAYAERYVKQISIESRTLIDIVNKNILPSALKFANLLADHIEKNSKYGKAFIKEQEELLKDVLSNVTALRKETKSLEKEIARVSNEEDLPKQTDLAKEKLVSGLEALRVPCDNLEKIIDKDLWKFPTYTDLLFKL</sequence>
<dbReference type="InterPro" id="IPR027303">
    <property type="entry name" value="Gln_synth_gly_rich_site"/>
</dbReference>
<reference evidence="6 7" key="1">
    <citation type="submission" date="2019-07" db="EMBL/GenBank/DDBJ databases">
        <title>Complete Genome Sequence of Leptotrichia wadei Strain JMUB3936.</title>
        <authorList>
            <person name="Watanabe S."/>
            <person name="Cui L."/>
        </authorList>
    </citation>
    <scope>NUCLEOTIDE SEQUENCE [LARGE SCALE GENOMIC DNA]</scope>
    <source>
        <strain evidence="6 7">JMUB3936</strain>
    </source>
</reference>
<dbReference type="PANTHER" id="PTHR42974:SF1">
    <property type="entry name" value="TYPE-3 GLUTAMINE SYNTHETASE"/>
    <property type="match status" value="1"/>
</dbReference>
<dbReference type="InterPro" id="IPR052725">
    <property type="entry name" value="GS_Type-3"/>
</dbReference>
<feature type="domain" description="GS catalytic" evidence="5">
    <location>
        <begin position="160"/>
        <end position="592"/>
    </location>
</feature>
<proteinExistence type="inferred from homology"/>
<name>A0A510KW64_9FUSO</name>
<evidence type="ECO:0000313" key="6">
    <source>
        <dbReference type="EMBL" id="BBM54403.1"/>
    </source>
</evidence>
<dbReference type="OrthoDB" id="9807095at2"/>
<dbReference type="PROSITE" id="PS51987">
    <property type="entry name" value="GS_CATALYTIC"/>
    <property type="match status" value="1"/>
</dbReference>
<dbReference type="SUPFAM" id="SSF55931">
    <property type="entry name" value="Glutamine synthetase/guanido kinase"/>
    <property type="match status" value="1"/>
</dbReference>
<dbReference type="PANTHER" id="PTHR42974">
    <property type="entry name" value="GLUTAMINE SYNTHETASE"/>
    <property type="match status" value="1"/>
</dbReference>
<dbReference type="Gene3D" id="3.30.590.10">
    <property type="entry name" value="Glutamine synthetase/guanido kinase, catalytic domain"/>
    <property type="match status" value="1"/>
</dbReference>
<dbReference type="InterPro" id="IPR014746">
    <property type="entry name" value="Gln_synth/guanido_kin_cat_dom"/>
</dbReference>
<dbReference type="Proteomes" id="UP000321944">
    <property type="component" value="Chromosome"/>
</dbReference>
<evidence type="ECO:0000256" key="2">
    <source>
        <dbReference type="RuleBase" id="RU000384"/>
    </source>
</evidence>
<dbReference type="RefSeq" id="WP_147003222.1">
    <property type="nucleotide sequence ID" value="NZ_AP019841.1"/>
</dbReference>
<dbReference type="PROSITE" id="PS51986">
    <property type="entry name" value="GS_BETA_GRASP"/>
    <property type="match status" value="1"/>
</dbReference>
<dbReference type="InterPro" id="IPR008147">
    <property type="entry name" value="Gln_synt_N"/>
</dbReference>
<dbReference type="InterPro" id="IPR022147">
    <property type="entry name" value="GSIII_N"/>
</dbReference>
<organism evidence="6 7">
    <name type="scientific">Leptotrichia wadei</name>
    <dbReference type="NCBI Taxonomy" id="157687"/>
    <lineage>
        <taxon>Bacteria</taxon>
        <taxon>Fusobacteriati</taxon>
        <taxon>Fusobacteriota</taxon>
        <taxon>Fusobacteriia</taxon>
        <taxon>Fusobacteriales</taxon>
        <taxon>Leptotrichiaceae</taxon>
        <taxon>Leptotrichia</taxon>
    </lineage>
</organism>
<dbReference type="Pfam" id="PF18318">
    <property type="entry name" value="Gln-synt_C-ter"/>
    <property type="match status" value="1"/>
</dbReference>
<dbReference type="Pfam" id="PF12437">
    <property type="entry name" value="GSIII_N"/>
    <property type="match status" value="1"/>
</dbReference>
<accession>A0A510KW64</accession>
<gene>
    <name evidence="6" type="ORF">JMUB3936_0687</name>
</gene>
<dbReference type="PROSITE" id="PS00181">
    <property type="entry name" value="GLNA_ATP"/>
    <property type="match status" value="1"/>
</dbReference>
<evidence type="ECO:0000256" key="1">
    <source>
        <dbReference type="PROSITE-ProRule" id="PRU01330"/>
    </source>
</evidence>
<protein>
    <submittedName>
        <fullName evidence="6">Glutamine synthetase</fullName>
    </submittedName>
</protein>
<evidence type="ECO:0000259" key="4">
    <source>
        <dbReference type="PROSITE" id="PS51986"/>
    </source>
</evidence>
<dbReference type="Gene3D" id="1.20.120.1560">
    <property type="match status" value="1"/>
</dbReference>
<dbReference type="SMART" id="SM01230">
    <property type="entry name" value="Gln-synt_C"/>
    <property type="match status" value="1"/>
</dbReference>
<dbReference type="InterPro" id="IPR040577">
    <property type="entry name" value="Gln-synt_C"/>
</dbReference>
<dbReference type="EMBL" id="AP019841">
    <property type="protein sequence ID" value="BBM54403.1"/>
    <property type="molecule type" value="Genomic_DNA"/>
</dbReference>
<dbReference type="Pfam" id="PF00120">
    <property type="entry name" value="Gln-synt_C"/>
    <property type="match status" value="1"/>
</dbReference>
<evidence type="ECO:0000259" key="5">
    <source>
        <dbReference type="PROSITE" id="PS51987"/>
    </source>
</evidence>
<evidence type="ECO:0000256" key="3">
    <source>
        <dbReference type="SAM" id="Coils"/>
    </source>
</evidence>